<gene>
    <name evidence="3" type="ORF">B0H67DRAFT_304095</name>
</gene>
<reference evidence="3" key="1">
    <citation type="submission" date="2023-06" db="EMBL/GenBank/DDBJ databases">
        <title>Genome-scale phylogeny and comparative genomics of the fungal order Sordariales.</title>
        <authorList>
            <consortium name="Lawrence Berkeley National Laboratory"/>
            <person name="Hensen N."/>
            <person name="Bonometti L."/>
            <person name="Westerberg I."/>
            <person name="Brannstrom I.O."/>
            <person name="Guillou S."/>
            <person name="Cros-Aarteil S."/>
            <person name="Calhoun S."/>
            <person name="Haridas S."/>
            <person name="Kuo A."/>
            <person name="Mondo S."/>
            <person name="Pangilinan J."/>
            <person name="Riley R."/>
            <person name="Labutti K."/>
            <person name="Andreopoulos B."/>
            <person name="Lipzen A."/>
            <person name="Chen C."/>
            <person name="Yanf M."/>
            <person name="Daum C."/>
            <person name="Ng V."/>
            <person name="Clum A."/>
            <person name="Steindorff A."/>
            <person name="Ohm R."/>
            <person name="Martin F."/>
            <person name="Silar P."/>
            <person name="Natvig D."/>
            <person name="Lalanne C."/>
            <person name="Gautier V."/>
            <person name="Ament-Velasquez S.L."/>
            <person name="Kruys A."/>
            <person name="Hutchinson M.I."/>
            <person name="Powell A.J."/>
            <person name="Barry K."/>
            <person name="Miller A.N."/>
            <person name="Grigoriev I.V."/>
            <person name="Debuchy R."/>
            <person name="Gladieux P."/>
            <person name="Thoren M.H."/>
            <person name="Johannesson H."/>
        </authorList>
    </citation>
    <scope>NUCLEOTIDE SEQUENCE</scope>
    <source>
        <strain evidence="3">SMH4607-1</strain>
    </source>
</reference>
<accession>A0AA40A9Y6</accession>
<evidence type="ECO:0008006" key="5">
    <source>
        <dbReference type="Google" id="ProtNLM"/>
    </source>
</evidence>
<evidence type="ECO:0000256" key="2">
    <source>
        <dbReference type="SAM" id="SignalP"/>
    </source>
</evidence>
<comment type="caution">
    <text evidence="3">The sequence shown here is derived from an EMBL/GenBank/DDBJ whole genome shotgun (WGS) entry which is preliminary data.</text>
</comment>
<feature type="chain" id="PRO_5041374471" description="Secreted protein" evidence="2">
    <location>
        <begin position="25"/>
        <end position="115"/>
    </location>
</feature>
<sequence length="115" mass="12440">MPNVSLHSLLAGLLPALAPSNLGAVGPGRPCTYHTTPNPWLRSGWSRGPYSNSEQGRSACQHLPTFLRRMRGGRGGDSAKSKQWNPQSLAPPHRAFPQNKTTRPHNPCQTGGLHT</sequence>
<keyword evidence="4" id="KW-1185">Reference proteome</keyword>
<feature type="region of interest" description="Disordered" evidence="1">
    <location>
        <begin position="69"/>
        <end position="115"/>
    </location>
</feature>
<feature type="signal peptide" evidence="2">
    <location>
        <begin position="1"/>
        <end position="24"/>
    </location>
</feature>
<evidence type="ECO:0000313" key="4">
    <source>
        <dbReference type="Proteomes" id="UP001172102"/>
    </source>
</evidence>
<evidence type="ECO:0000313" key="3">
    <source>
        <dbReference type="EMBL" id="KAK0711970.1"/>
    </source>
</evidence>
<keyword evidence="2" id="KW-0732">Signal</keyword>
<dbReference type="AlphaFoldDB" id="A0AA40A9Y6"/>
<protein>
    <recommendedName>
        <fullName evidence="5">Secreted protein</fullName>
    </recommendedName>
</protein>
<dbReference type="Proteomes" id="UP001172102">
    <property type="component" value="Unassembled WGS sequence"/>
</dbReference>
<organism evidence="3 4">
    <name type="scientific">Lasiosphaeris hirsuta</name>
    <dbReference type="NCBI Taxonomy" id="260670"/>
    <lineage>
        <taxon>Eukaryota</taxon>
        <taxon>Fungi</taxon>
        <taxon>Dikarya</taxon>
        <taxon>Ascomycota</taxon>
        <taxon>Pezizomycotina</taxon>
        <taxon>Sordariomycetes</taxon>
        <taxon>Sordariomycetidae</taxon>
        <taxon>Sordariales</taxon>
        <taxon>Lasiosphaeriaceae</taxon>
        <taxon>Lasiosphaeris</taxon>
    </lineage>
</organism>
<proteinExistence type="predicted"/>
<dbReference type="EMBL" id="JAUKUA010000005">
    <property type="protein sequence ID" value="KAK0711970.1"/>
    <property type="molecule type" value="Genomic_DNA"/>
</dbReference>
<name>A0AA40A9Y6_9PEZI</name>
<evidence type="ECO:0000256" key="1">
    <source>
        <dbReference type="SAM" id="MobiDB-lite"/>
    </source>
</evidence>